<feature type="binding site" evidence="8">
    <location>
        <position position="37"/>
    </location>
    <ligand>
        <name>3-phosphoshikimate</name>
        <dbReference type="ChEBI" id="CHEBI:145989"/>
    </ligand>
</feature>
<keyword evidence="3 8" id="KW-0963">Cytoplasm</keyword>
<dbReference type="InterPro" id="IPR013792">
    <property type="entry name" value="RNA3'P_cycl/enolpyr_Trfase_a/b"/>
</dbReference>
<evidence type="ECO:0000256" key="9">
    <source>
        <dbReference type="SAM" id="MobiDB-lite"/>
    </source>
</evidence>
<feature type="binding site" evidence="8">
    <location>
        <position position="133"/>
    </location>
    <ligand>
        <name>phosphoenolpyruvate</name>
        <dbReference type="ChEBI" id="CHEBI:58702"/>
    </ligand>
</feature>
<feature type="binding site" evidence="8">
    <location>
        <position position="105"/>
    </location>
    <ligand>
        <name>phosphoenolpyruvate</name>
        <dbReference type="ChEBI" id="CHEBI:58702"/>
    </ligand>
</feature>
<dbReference type="PROSITE" id="PS00104">
    <property type="entry name" value="EPSP_SYNTHASE_1"/>
    <property type="match status" value="1"/>
</dbReference>
<dbReference type="InterPro" id="IPR006264">
    <property type="entry name" value="EPSP_synthase"/>
</dbReference>
<evidence type="ECO:0000256" key="4">
    <source>
        <dbReference type="ARBA" id="ARBA00022605"/>
    </source>
</evidence>
<comment type="caution">
    <text evidence="8">Lacks conserved residue(s) required for the propagation of feature annotation.</text>
</comment>
<feature type="active site" description="Proton acceptor" evidence="8">
    <location>
        <position position="331"/>
    </location>
</feature>
<protein>
    <recommendedName>
        <fullName evidence="8">3-phosphoshikimate 1-carboxyvinyltransferase</fullName>
        <ecNumber evidence="8">2.5.1.19</ecNumber>
    </recommendedName>
    <alternativeName>
        <fullName evidence="8">5-enolpyruvylshikimate-3-phosphate synthase</fullName>
        <shortName evidence="8">EPSP synthase</shortName>
        <shortName evidence="8">EPSPS</shortName>
    </alternativeName>
</protein>
<feature type="domain" description="Enolpyruvate transferase" evidence="10">
    <location>
        <begin position="19"/>
        <end position="439"/>
    </location>
</feature>
<evidence type="ECO:0000256" key="6">
    <source>
        <dbReference type="ARBA" id="ARBA00023141"/>
    </source>
</evidence>
<dbReference type="RefSeq" id="WP_310799702.1">
    <property type="nucleotide sequence ID" value="NZ_CP123872.1"/>
</dbReference>
<feature type="compositionally biased region" description="Polar residues" evidence="9">
    <location>
        <begin position="1"/>
        <end position="19"/>
    </location>
</feature>
<proteinExistence type="inferred from homology"/>
<evidence type="ECO:0000256" key="3">
    <source>
        <dbReference type="ARBA" id="ARBA00022490"/>
    </source>
</evidence>
<feature type="binding site" evidence="8">
    <location>
        <position position="178"/>
    </location>
    <ligand>
        <name>3-phosphoshikimate</name>
        <dbReference type="ChEBI" id="CHEBI:145989"/>
    </ligand>
</feature>
<gene>
    <name evidence="8 11" type="primary">aroA</name>
    <name evidence="11" type="ORF">QGN29_05545</name>
</gene>
<dbReference type="Proteomes" id="UP001268683">
    <property type="component" value="Chromosome"/>
</dbReference>
<dbReference type="AlphaFoldDB" id="A0AA52EJU5"/>
<dbReference type="Pfam" id="PF00275">
    <property type="entry name" value="EPSP_synthase"/>
    <property type="match status" value="1"/>
</dbReference>
<dbReference type="CDD" id="cd01556">
    <property type="entry name" value="EPSP_synthase"/>
    <property type="match status" value="1"/>
</dbReference>
<comment type="subunit">
    <text evidence="8">Monomer.</text>
</comment>
<evidence type="ECO:0000256" key="8">
    <source>
        <dbReference type="HAMAP-Rule" id="MF_00210"/>
    </source>
</evidence>
<dbReference type="GO" id="GO:0008652">
    <property type="term" value="P:amino acid biosynthetic process"/>
    <property type="evidence" value="ECO:0007669"/>
    <property type="project" value="UniProtKB-KW"/>
</dbReference>
<dbReference type="NCBIfam" id="TIGR01356">
    <property type="entry name" value="aroA"/>
    <property type="match status" value="1"/>
</dbReference>
<name>A0AA52EJU5_9PROT</name>
<feature type="binding site" evidence="8">
    <location>
        <position position="362"/>
    </location>
    <ligand>
        <name>phosphoenolpyruvate</name>
        <dbReference type="ChEBI" id="CHEBI:58702"/>
    </ligand>
</feature>
<dbReference type="InterPro" id="IPR023193">
    <property type="entry name" value="EPSP_synthase_CS"/>
</dbReference>
<sequence>MTQEPKIQNIDPSMKSSAGDSLKGTVQVPGDKSISHRSLMLSSLAVGESRVRGLLEGEDVLATAEAMRQMGADINRSENGEWRIHGVGVGGLKEPADVIDMGNSGTSTRLILGLLSSHELTATMTGDGSLRGRPMKRVITPMEQMGARFMTRRDGRLPLAVTGTSTAQPLSYESPVASAQVKSCVLLAGLNTRGVTTLKESVATRDHTERMLSAMGADLMVSDHEDGSRTVSITGPVTLSPIDLDVPGDISSAAFLLVAASIIPESDVTLKNVGMNPLRTGIIFALKHMGADITLLNEQILGGEPVADIRVKAARLKGVTDLPVHPSTMIDEFPVLFCAASVASGTSRFTGLEELRVKESDRIAVMAQGLKACGVSFTELEDGIEIVGNNGKVKGGGHIDSHLDHRIAMSFSILGQMAQEAITIDDASPINTSFPGFKNLMQGLGASLD</sequence>
<comment type="pathway">
    <text evidence="1 8">Metabolic intermediate biosynthesis; chorismate biosynthesis; chorismate from D-erythrose 4-phosphate and phosphoenolpyruvate: step 6/7.</text>
</comment>
<dbReference type="GO" id="GO:0009073">
    <property type="term" value="P:aromatic amino acid family biosynthetic process"/>
    <property type="evidence" value="ECO:0007669"/>
    <property type="project" value="UniProtKB-KW"/>
</dbReference>
<feature type="binding site" evidence="8">
    <location>
        <position position="180"/>
    </location>
    <ligand>
        <name>phosphoenolpyruvate</name>
        <dbReference type="ChEBI" id="CHEBI:58702"/>
    </ligand>
</feature>
<dbReference type="PIRSF" id="PIRSF000505">
    <property type="entry name" value="EPSPS"/>
    <property type="match status" value="1"/>
</dbReference>
<comment type="catalytic activity">
    <reaction evidence="7">
        <text>3-phosphoshikimate + phosphoenolpyruvate = 5-O-(1-carboxyvinyl)-3-phosphoshikimate + phosphate</text>
        <dbReference type="Rhea" id="RHEA:21256"/>
        <dbReference type="ChEBI" id="CHEBI:43474"/>
        <dbReference type="ChEBI" id="CHEBI:57701"/>
        <dbReference type="ChEBI" id="CHEBI:58702"/>
        <dbReference type="ChEBI" id="CHEBI:145989"/>
        <dbReference type="EC" id="2.5.1.19"/>
    </reaction>
    <physiologicalReaction direction="left-to-right" evidence="7">
        <dbReference type="Rhea" id="RHEA:21257"/>
    </physiologicalReaction>
</comment>
<dbReference type="KEGG" id="tmk:QGN29_05545"/>
<dbReference type="InterPro" id="IPR036968">
    <property type="entry name" value="Enolpyruvate_Tfrase_sf"/>
</dbReference>
<reference evidence="11" key="1">
    <citation type="submission" date="2023-04" db="EMBL/GenBank/DDBJ databases">
        <title>Complete genome sequence of Temperatibacter marinus.</title>
        <authorList>
            <person name="Rong J.-C."/>
            <person name="Yi M.-L."/>
            <person name="Zhao Q."/>
        </authorList>
    </citation>
    <scope>NUCLEOTIDE SEQUENCE</scope>
    <source>
        <strain evidence="11">NBRC 110045</strain>
    </source>
</reference>
<comment type="function">
    <text evidence="8">Catalyzes the transfer of the enolpyruvyl moiety of phosphoenolpyruvate (PEP) to the 5-hydroxyl of shikimate-3-phosphate (S3P) to produce enolpyruvyl shikimate-3-phosphate and inorganic phosphate.</text>
</comment>
<evidence type="ECO:0000259" key="10">
    <source>
        <dbReference type="Pfam" id="PF00275"/>
    </source>
</evidence>
<organism evidence="11 12">
    <name type="scientific">Temperatibacter marinus</name>
    <dbReference type="NCBI Taxonomy" id="1456591"/>
    <lineage>
        <taxon>Bacteria</taxon>
        <taxon>Pseudomonadati</taxon>
        <taxon>Pseudomonadota</taxon>
        <taxon>Alphaproteobacteria</taxon>
        <taxon>Kordiimonadales</taxon>
        <taxon>Temperatibacteraceae</taxon>
        <taxon>Temperatibacter</taxon>
    </lineage>
</organism>
<dbReference type="InterPro" id="IPR001986">
    <property type="entry name" value="Enolpyruvate_Tfrase_dom"/>
</dbReference>
<feature type="binding site" evidence="8">
    <location>
        <position position="331"/>
    </location>
    <ligand>
        <name>3-phosphoshikimate</name>
        <dbReference type="ChEBI" id="CHEBI:145989"/>
    </ligand>
</feature>
<dbReference type="GO" id="GO:0009423">
    <property type="term" value="P:chorismate biosynthetic process"/>
    <property type="evidence" value="ECO:0007669"/>
    <property type="project" value="UniProtKB-UniRule"/>
</dbReference>
<evidence type="ECO:0000256" key="5">
    <source>
        <dbReference type="ARBA" id="ARBA00022679"/>
    </source>
</evidence>
<feature type="region of interest" description="Disordered" evidence="9">
    <location>
        <begin position="1"/>
        <end position="30"/>
    </location>
</feature>
<feature type="binding site" evidence="8">
    <location>
        <position position="32"/>
    </location>
    <ligand>
        <name>3-phosphoshikimate</name>
        <dbReference type="ChEBI" id="CHEBI:145989"/>
    </ligand>
</feature>
<dbReference type="GO" id="GO:0003866">
    <property type="term" value="F:3-phosphoshikimate 1-carboxyvinyltransferase activity"/>
    <property type="evidence" value="ECO:0007669"/>
    <property type="project" value="UniProtKB-UniRule"/>
</dbReference>
<evidence type="ECO:0000313" key="12">
    <source>
        <dbReference type="Proteomes" id="UP001268683"/>
    </source>
</evidence>
<dbReference type="FunFam" id="3.65.10.10:FF:000005">
    <property type="entry name" value="3-phosphoshikimate 1-carboxyvinyltransferase"/>
    <property type="match status" value="1"/>
</dbReference>
<dbReference type="PANTHER" id="PTHR21090">
    <property type="entry name" value="AROM/DEHYDROQUINATE SYNTHASE"/>
    <property type="match status" value="1"/>
</dbReference>
<evidence type="ECO:0000256" key="1">
    <source>
        <dbReference type="ARBA" id="ARBA00004811"/>
    </source>
</evidence>
<evidence type="ECO:0000256" key="2">
    <source>
        <dbReference type="ARBA" id="ARBA00009948"/>
    </source>
</evidence>
<dbReference type="EC" id="2.5.1.19" evidence="8"/>
<keyword evidence="6 8" id="KW-0057">Aromatic amino acid biosynthesis</keyword>
<evidence type="ECO:0000313" key="11">
    <source>
        <dbReference type="EMBL" id="WND03837.1"/>
    </source>
</evidence>
<feature type="binding site" evidence="8">
    <location>
        <position position="33"/>
    </location>
    <ligand>
        <name>3-phosphoshikimate</name>
        <dbReference type="ChEBI" id="CHEBI:145989"/>
    </ligand>
</feature>
<dbReference type="PROSITE" id="PS00885">
    <property type="entry name" value="EPSP_SYNTHASE_2"/>
    <property type="match status" value="1"/>
</dbReference>
<feature type="binding site" evidence="8">
    <location>
        <position position="406"/>
    </location>
    <ligand>
        <name>phosphoenolpyruvate</name>
        <dbReference type="ChEBI" id="CHEBI:58702"/>
    </ligand>
</feature>
<dbReference type="Gene3D" id="3.65.10.10">
    <property type="entry name" value="Enolpyruvate transferase domain"/>
    <property type="match status" value="2"/>
</dbReference>
<keyword evidence="4 8" id="KW-0028">Amino-acid biosynthesis</keyword>
<comment type="subcellular location">
    <subcellularLocation>
        <location evidence="8">Cytoplasm</location>
    </subcellularLocation>
</comment>
<dbReference type="SUPFAM" id="SSF55205">
    <property type="entry name" value="EPT/RTPC-like"/>
    <property type="match status" value="1"/>
</dbReference>
<comment type="similarity">
    <text evidence="2 8">Belongs to the EPSP synthase family.</text>
</comment>
<keyword evidence="12" id="KW-1185">Reference proteome</keyword>
<dbReference type="PANTHER" id="PTHR21090:SF5">
    <property type="entry name" value="PENTAFUNCTIONAL AROM POLYPEPTIDE"/>
    <property type="match status" value="1"/>
</dbReference>
<dbReference type="GO" id="GO:0005737">
    <property type="term" value="C:cytoplasm"/>
    <property type="evidence" value="ECO:0007669"/>
    <property type="project" value="UniProtKB-SubCell"/>
</dbReference>
<keyword evidence="5 8" id="KW-0808">Transferase</keyword>
<dbReference type="HAMAP" id="MF_00210">
    <property type="entry name" value="EPSP_synth"/>
    <property type="match status" value="1"/>
</dbReference>
<dbReference type="EMBL" id="CP123872">
    <property type="protein sequence ID" value="WND03837.1"/>
    <property type="molecule type" value="Genomic_DNA"/>
</dbReference>
<feature type="binding site" evidence="8">
    <location>
        <position position="32"/>
    </location>
    <ligand>
        <name>phosphoenolpyruvate</name>
        <dbReference type="ChEBI" id="CHEBI:58702"/>
    </ligand>
</feature>
<evidence type="ECO:0000256" key="7">
    <source>
        <dbReference type="ARBA" id="ARBA00044633"/>
    </source>
</evidence>
<accession>A0AA52EJU5</accession>
<feature type="binding site" evidence="8">
    <location>
        <position position="180"/>
    </location>
    <ligand>
        <name>3-phosphoshikimate</name>
        <dbReference type="ChEBI" id="CHEBI:145989"/>
    </ligand>
</feature>
<feature type="binding site" evidence="8">
    <location>
        <position position="358"/>
    </location>
    <ligand>
        <name>3-phosphoshikimate</name>
        <dbReference type="ChEBI" id="CHEBI:145989"/>
    </ligand>
</feature>